<keyword evidence="2" id="KW-0812">Transmembrane</keyword>
<feature type="region of interest" description="Disordered" evidence="1">
    <location>
        <begin position="1"/>
        <end position="195"/>
    </location>
</feature>
<reference evidence="3 4" key="1">
    <citation type="submission" date="2023-08" db="EMBL/GenBank/DDBJ databases">
        <title>Annotated Genome Sequence of Vanrija albida AlHP1.</title>
        <authorList>
            <person name="Herzog R."/>
        </authorList>
    </citation>
    <scope>NUCLEOTIDE SEQUENCE [LARGE SCALE GENOMIC DNA]</scope>
    <source>
        <strain evidence="3 4">AlHP1</strain>
    </source>
</reference>
<sequence>MSLPPQYAIPRRDRSPTSSPPPVPPKHQPGGPHTPARGLSAPLEPAAPMYTATLPPQAVGWAPSASASPTPRRPIQSAATPQRGLHALANSPHAASTGYASPRDARSASTPAAERHAARDAAQPSPDVPPPVPPPPARPPSSTSSVYSTDARAPTTPRKRFVVKGARPSSPRTVASPGRRAAESRRVRERPARAERPALSTTLEFVLAPLRLLLAPLQAVLSPVLWHLVNLAILVTLAAALLYLAISYVRGMLLSLVSPGDASLPTTVALLPLRLIATPACLVTNILCPLSLLSTGITPNATAKPFWRLFSQPIEVDVAAVSRELSKEVRNAKDIFDSLQALGDGRMTEGLGHVKIHELGIAIQTGSTLSDRLIIGQELIDLADLASEITDEVVMINTMSVSIFSWLFWEFSHLTQLLALPPKDRPSPAVLSSRLDSLINRLDKDLDRLFMKVATAIPIATQGTEMGWQLLHHLSGIKSDLTAERDRYPGWQKALDISRHFFTGGDPSKLTRISRDLELTRTTISGIDETRSGLERVRIDLIAFRDQVRAFSGSVMGLHLGASESIGLGPEQEMSILTGVVGELGVAVGRAKRRPAEREPAIEGP</sequence>
<dbReference type="RefSeq" id="XP_069207157.1">
    <property type="nucleotide sequence ID" value="XM_069355086.1"/>
</dbReference>
<evidence type="ECO:0000256" key="1">
    <source>
        <dbReference type="SAM" id="MobiDB-lite"/>
    </source>
</evidence>
<evidence type="ECO:0000313" key="4">
    <source>
        <dbReference type="Proteomes" id="UP001565368"/>
    </source>
</evidence>
<feature type="transmembrane region" description="Helical" evidence="2">
    <location>
        <begin position="224"/>
        <end position="246"/>
    </location>
</feature>
<organism evidence="3 4">
    <name type="scientific">Vanrija albida</name>
    <dbReference type="NCBI Taxonomy" id="181172"/>
    <lineage>
        <taxon>Eukaryota</taxon>
        <taxon>Fungi</taxon>
        <taxon>Dikarya</taxon>
        <taxon>Basidiomycota</taxon>
        <taxon>Agaricomycotina</taxon>
        <taxon>Tremellomycetes</taxon>
        <taxon>Trichosporonales</taxon>
        <taxon>Trichosporonaceae</taxon>
        <taxon>Vanrija</taxon>
    </lineage>
</organism>
<keyword evidence="2" id="KW-1133">Transmembrane helix</keyword>
<feature type="compositionally biased region" description="Basic and acidic residues" evidence="1">
    <location>
        <begin position="180"/>
        <end position="195"/>
    </location>
</feature>
<gene>
    <name evidence="3" type="ORF">Q8F55_006630</name>
</gene>
<accession>A0ABR3PXN9</accession>
<dbReference type="GeneID" id="95987673"/>
<dbReference type="Proteomes" id="UP001565368">
    <property type="component" value="Unassembled WGS sequence"/>
</dbReference>
<proteinExistence type="predicted"/>
<dbReference type="EMBL" id="JBBXJM010000005">
    <property type="protein sequence ID" value="KAL1407213.1"/>
    <property type="molecule type" value="Genomic_DNA"/>
</dbReference>
<feature type="compositionally biased region" description="Pro residues" evidence="1">
    <location>
        <begin position="126"/>
        <end position="139"/>
    </location>
</feature>
<evidence type="ECO:0008006" key="5">
    <source>
        <dbReference type="Google" id="ProtNLM"/>
    </source>
</evidence>
<name>A0ABR3PXN9_9TREE</name>
<protein>
    <recommendedName>
        <fullName evidence="5">Plasma membrane fusion protein PRM1</fullName>
    </recommendedName>
</protein>
<evidence type="ECO:0000256" key="2">
    <source>
        <dbReference type="SAM" id="Phobius"/>
    </source>
</evidence>
<feature type="compositionally biased region" description="Pro residues" evidence="1">
    <location>
        <begin position="18"/>
        <end position="27"/>
    </location>
</feature>
<keyword evidence="4" id="KW-1185">Reference proteome</keyword>
<evidence type="ECO:0000313" key="3">
    <source>
        <dbReference type="EMBL" id="KAL1407213.1"/>
    </source>
</evidence>
<comment type="caution">
    <text evidence="3">The sequence shown here is derived from an EMBL/GenBank/DDBJ whole genome shotgun (WGS) entry which is preliminary data.</text>
</comment>
<keyword evidence="2" id="KW-0472">Membrane</keyword>